<dbReference type="AlphaFoldDB" id="A0A5E4CQ33"/>
<reference evidence="2 3" key="1">
    <citation type="submission" date="2019-04" db="EMBL/GenBank/DDBJ databases">
        <authorList>
            <person name="Alioto T."/>
            <person name="Alioto T."/>
        </authorList>
    </citation>
    <scope>NUCLEOTIDE SEQUENCE [LARGE SCALE GENOMIC DNA]</scope>
</reference>
<protein>
    <submittedName>
        <fullName evidence="2">Uncharacterized protein</fullName>
    </submittedName>
</protein>
<evidence type="ECO:0000313" key="2">
    <source>
        <dbReference type="EMBL" id="VTJ83062.1"/>
    </source>
</evidence>
<organism evidence="2 3">
    <name type="scientific">Marmota monax</name>
    <name type="common">Woodchuck</name>
    <dbReference type="NCBI Taxonomy" id="9995"/>
    <lineage>
        <taxon>Eukaryota</taxon>
        <taxon>Metazoa</taxon>
        <taxon>Chordata</taxon>
        <taxon>Craniata</taxon>
        <taxon>Vertebrata</taxon>
        <taxon>Euteleostomi</taxon>
        <taxon>Mammalia</taxon>
        <taxon>Eutheria</taxon>
        <taxon>Euarchontoglires</taxon>
        <taxon>Glires</taxon>
        <taxon>Rodentia</taxon>
        <taxon>Sciuromorpha</taxon>
        <taxon>Sciuridae</taxon>
        <taxon>Xerinae</taxon>
        <taxon>Marmotini</taxon>
        <taxon>Marmota</taxon>
    </lineage>
</organism>
<gene>
    <name evidence="1" type="ORF">GHT09_004895</name>
    <name evidence="2" type="ORF">MONAX_5E041066</name>
</gene>
<dbReference type="EMBL" id="CABDUW010001632">
    <property type="protein sequence ID" value="VTJ83062.1"/>
    <property type="molecule type" value="Genomic_DNA"/>
</dbReference>
<dbReference type="Proteomes" id="UP000662637">
    <property type="component" value="Unassembled WGS sequence"/>
</dbReference>
<name>A0A5E4CQ33_MARMO</name>
<accession>A0A5E4CQ33</accession>
<reference evidence="1" key="2">
    <citation type="submission" date="2020-08" db="EMBL/GenBank/DDBJ databases">
        <authorList>
            <person name="Shumante A."/>
            <person name="Zimin A.V."/>
            <person name="Puiu D."/>
            <person name="Salzberg S.L."/>
        </authorList>
    </citation>
    <scope>NUCLEOTIDE SEQUENCE</scope>
    <source>
        <strain evidence="1">WC2-LM</strain>
        <tissue evidence="1">Liver</tissue>
    </source>
</reference>
<evidence type="ECO:0000313" key="1">
    <source>
        <dbReference type="EMBL" id="KAF7483636.1"/>
    </source>
</evidence>
<proteinExistence type="predicted"/>
<dbReference type="EMBL" id="WJEC01000346">
    <property type="protein sequence ID" value="KAF7483636.1"/>
    <property type="molecule type" value="Genomic_DNA"/>
</dbReference>
<dbReference type="Proteomes" id="UP000335636">
    <property type="component" value="Unassembled WGS sequence"/>
</dbReference>
<keyword evidence="3" id="KW-1185">Reference proteome</keyword>
<sequence length="86" mass="10130">MDVHLRNFRMLWPKHGGLRNFRIQEPKDGCAPGGLKMDVHLGNFQIRGLNMDLHLRNLWICGAKYGRPRNFQIWGPKHGHLRNFRS</sequence>
<evidence type="ECO:0000313" key="3">
    <source>
        <dbReference type="Proteomes" id="UP000335636"/>
    </source>
</evidence>